<organism evidence="1 2">
    <name type="scientific">Crotalaria pallida</name>
    <name type="common">Smooth rattlebox</name>
    <name type="synonym">Crotalaria striata</name>
    <dbReference type="NCBI Taxonomy" id="3830"/>
    <lineage>
        <taxon>Eukaryota</taxon>
        <taxon>Viridiplantae</taxon>
        <taxon>Streptophyta</taxon>
        <taxon>Embryophyta</taxon>
        <taxon>Tracheophyta</taxon>
        <taxon>Spermatophyta</taxon>
        <taxon>Magnoliopsida</taxon>
        <taxon>eudicotyledons</taxon>
        <taxon>Gunneridae</taxon>
        <taxon>Pentapetalae</taxon>
        <taxon>rosids</taxon>
        <taxon>fabids</taxon>
        <taxon>Fabales</taxon>
        <taxon>Fabaceae</taxon>
        <taxon>Papilionoideae</taxon>
        <taxon>50 kb inversion clade</taxon>
        <taxon>genistoids sensu lato</taxon>
        <taxon>core genistoids</taxon>
        <taxon>Crotalarieae</taxon>
        <taxon>Crotalaria</taxon>
    </lineage>
</organism>
<dbReference type="EMBL" id="JAYWIO010000006">
    <property type="protein sequence ID" value="KAK7256955.1"/>
    <property type="molecule type" value="Genomic_DNA"/>
</dbReference>
<protein>
    <submittedName>
        <fullName evidence="1">Uncharacterized protein</fullName>
    </submittedName>
</protein>
<gene>
    <name evidence="1" type="ORF">RIF29_30578</name>
</gene>
<sequence>MKRVLELSHSLIFSAHDTLKSKVTTISSTQSLVSIPFSPKVQFLHPIRIPFCFFYSLSLPFSAFSRSIVPQQFW</sequence>
<proteinExistence type="predicted"/>
<name>A0AAN9EIF4_CROPI</name>
<evidence type="ECO:0000313" key="1">
    <source>
        <dbReference type="EMBL" id="KAK7256955.1"/>
    </source>
</evidence>
<comment type="caution">
    <text evidence="1">The sequence shown here is derived from an EMBL/GenBank/DDBJ whole genome shotgun (WGS) entry which is preliminary data.</text>
</comment>
<dbReference type="Proteomes" id="UP001372338">
    <property type="component" value="Unassembled WGS sequence"/>
</dbReference>
<dbReference type="AlphaFoldDB" id="A0AAN9EIF4"/>
<evidence type="ECO:0000313" key="2">
    <source>
        <dbReference type="Proteomes" id="UP001372338"/>
    </source>
</evidence>
<accession>A0AAN9EIF4</accession>
<keyword evidence="2" id="KW-1185">Reference proteome</keyword>
<reference evidence="1 2" key="1">
    <citation type="submission" date="2024-01" db="EMBL/GenBank/DDBJ databases">
        <title>The genomes of 5 underutilized Papilionoideae crops provide insights into root nodulation and disease resistanc.</title>
        <authorList>
            <person name="Yuan L."/>
        </authorList>
    </citation>
    <scope>NUCLEOTIDE SEQUENCE [LARGE SCALE GENOMIC DNA]</scope>
    <source>
        <strain evidence="1">ZHUSHIDOU_FW_LH</strain>
        <tissue evidence="1">Leaf</tissue>
    </source>
</reference>